<accession>A0A5M8QVR7</accession>
<dbReference type="InterPro" id="IPR016040">
    <property type="entry name" value="NAD(P)-bd_dom"/>
</dbReference>
<reference evidence="2 3" key="1">
    <citation type="submission" date="2019-05" db="EMBL/GenBank/DDBJ databases">
        <authorList>
            <person name="Qu J.-H."/>
        </authorList>
    </citation>
    <scope>NUCLEOTIDE SEQUENCE [LARGE SCALE GENOMIC DNA]</scope>
    <source>
        <strain evidence="2 3">NS28</strain>
    </source>
</reference>
<name>A0A5M8QVR7_9BACT</name>
<dbReference type="OrthoDB" id="9785372at2"/>
<feature type="domain" description="NAD(P)-binding" evidence="1">
    <location>
        <begin position="7"/>
        <end position="204"/>
    </location>
</feature>
<gene>
    <name evidence="2" type="ORF">FEM33_12930</name>
</gene>
<dbReference type="RefSeq" id="WP_139012431.1">
    <property type="nucleotide sequence ID" value="NZ_VBSN01000038.1"/>
</dbReference>
<keyword evidence="3" id="KW-1185">Reference proteome</keyword>
<proteinExistence type="predicted"/>
<dbReference type="AlphaFoldDB" id="A0A5M8QVR7"/>
<dbReference type="GO" id="GO:0016646">
    <property type="term" value="F:oxidoreductase activity, acting on the CH-NH group of donors, NAD or NADP as acceptor"/>
    <property type="evidence" value="ECO:0007669"/>
    <property type="project" value="TreeGrafter"/>
</dbReference>
<evidence type="ECO:0000313" key="3">
    <source>
        <dbReference type="Proteomes" id="UP000323994"/>
    </source>
</evidence>
<comment type="caution">
    <text evidence="2">The sequence shown here is derived from an EMBL/GenBank/DDBJ whole genome shotgun (WGS) entry which is preliminary data.</text>
</comment>
<evidence type="ECO:0000259" key="1">
    <source>
        <dbReference type="Pfam" id="PF13460"/>
    </source>
</evidence>
<dbReference type="InterPro" id="IPR036291">
    <property type="entry name" value="NAD(P)-bd_dom_sf"/>
</dbReference>
<dbReference type="CDD" id="cd05244">
    <property type="entry name" value="BVR-B_like_SDR_a"/>
    <property type="match status" value="1"/>
</dbReference>
<protein>
    <submittedName>
        <fullName evidence="2">NAD(P)-dependent oxidoreductase</fullName>
    </submittedName>
</protein>
<dbReference type="InterPro" id="IPR051606">
    <property type="entry name" value="Polyketide_Oxido-like"/>
</dbReference>
<evidence type="ECO:0000313" key="2">
    <source>
        <dbReference type="EMBL" id="KAA6439180.1"/>
    </source>
</evidence>
<dbReference type="Gene3D" id="3.40.50.720">
    <property type="entry name" value="NAD(P)-binding Rossmann-like Domain"/>
    <property type="match status" value="1"/>
</dbReference>
<organism evidence="2 3">
    <name type="scientific">Dyadobacter flavalbus</name>
    <dbReference type="NCBI Taxonomy" id="2579942"/>
    <lineage>
        <taxon>Bacteria</taxon>
        <taxon>Pseudomonadati</taxon>
        <taxon>Bacteroidota</taxon>
        <taxon>Cytophagia</taxon>
        <taxon>Cytophagales</taxon>
        <taxon>Spirosomataceae</taxon>
        <taxon>Dyadobacter</taxon>
    </lineage>
</organism>
<dbReference type="Pfam" id="PF13460">
    <property type="entry name" value="NAD_binding_10"/>
    <property type="match status" value="1"/>
</dbReference>
<sequence>MKIALIGATGFVGSKVLEELVSRGHHVTAIARNPEKITLESDLITPRPANILNPSEVSEAVAGNDAVISAFNPGWTNPNIYNDSIEGYKSIQEGVKQSGIKRLLVVGGAGSLEVAPGVQLVDTPDFPAEYKAGASAARDYLNIIKTENELDWTFLSPAIEMHPGTSGVRKGVYRTGLDNPVFNEKGRSIISAEDLAVAIADEIEQSNFVKKRFTAAY</sequence>
<dbReference type="Proteomes" id="UP000323994">
    <property type="component" value="Unassembled WGS sequence"/>
</dbReference>
<dbReference type="EMBL" id="VBSN01000038">
    <property type="protein sequence ID" value="KAA6439180.1"/>
    <property type="molecule type" value="Genomic_DNA"/>
</dbReference>
<dbReference type="PANTHER" id="PTHR43355:SF2">
    <property type="entry name" value="FLAVIN REDUCTASE (NADPH)"/>
    <property type="match status" value="1"/>
</dbReference>
<dbReference type="PANTHER" id="PTHR43355">
    <property type="entry name" value="FLAVIN REDUCTASE (NADPH)"/>
    <property type="match status" value="1"/>
</dbReference>
<dbReference type="SUPFAM" id="SSF51735">
    <property type="entry name" value="NAD(P)-binding Rossmann-fold domains"/>
    <property type="match status" value="1"/>
</dbReference>